<evidence type="ECO:0000313" key="2">
    <source>
        <dbReference type="EMBL" id="CAF3419252.1"/>
    </source>
</evidence>
<feature type="chain" id="PRO_5036232752" evidence="1">
    <location>
        <begin position="22"/>
        <end position="170"/>
    </location>
</feature>
<accession>A0A818BF40</accession>
<dbReference type="EMBL" id="CAJOBO010001017">
    <property type="protein sequence ID" value="CAF4326097.1"/>
    <property type="molecule type" value="Genomic_DNA"/>
</dbReference>
<keyword evidence="1" id="KW-0732">Signal</keyword>
<evidence type="ECO:0000313" key="3">
    <source>
        <dbReference type="EMBL" id="CAF4326097.1"/>
    </source>
</evidence>
<evidence type="ECO:0000313" key="4">
    <source>
        <dbReference type="Proteomes" id="UP000663833"/>
    </source>
</evidence>
<comment type="caution">
    <text evidence="2">The sequence shown here is derived from an EMBL/GenBank/DDBJ whole genome shotgun (WGS) entry which is preliminary data.</text>
</comment>
<dbReference type="Proteomes" id="UP000663833">
    <property type="component" value="Unassembled WGS sequence"/>
</dbReference>
<name>A0A818BF40_9BILA</name>
<dbReference type="Proteomes" id="UP000663851">
    <property type="component" value="Unassembled WGS sequence"/>
</dbReference>
<dbReference type="AlphaFoldDB" id="A0A818BF40"/>
<reference evidence="2" key="1">
    <citation type="submission" date="2021-02" db="EMBL/GenBank/DDBJ databases">
        <authorList>
            <person name="Nowell W R."/>
        </authorList>
    </citation>
    <scope>NUCLEOTIDE SEQUENCE</scope>
</reference>
<protein>
    <submittedName>
        <fullName evidence="2">Uncharacterized protein</fullName>
    </submittedName>
</protein>
<gene>
    <name evidence="3" type="ORF">HFQ381_LOCUS15142</name>
    <name evidence="2" type="ORF">LUA448_LOCUS19270</name>
</gene>
<evidence type="ECO:0000256" key="1">
    <source>
        <dbReference type="SAM" id="SignalP"/>
    </source>
</evidence>
<sequence length="170" mass="19277">MVLLHIVFLSIVLTQLKQLTASSINATGTPISRNGQVARLFGHSKVRNNHSQLQFRFNSASHINGWWCVRMLEPGTISWDDNYLCTNRDIGLVFSCNNGYQCNPNFKCTSTLEPAVEWWYDNALCLPIGSNVELAWSYCGSRGADWKCELVYDPASSSAFNDDYICWKEH</sequence>
<proteinExistence type="predicted"/>
<organism evidence="2 4">
    <name type="scientific">Rotaria socialis</name>
    <dbReference type="NCBI Taxonomy" id="392032"/>
    <lineage>
        <taxon>Eukaryota</taxon>
        <taxon>Metazoa</taxon>
        <taxon>Spiralia</taxon>
        <taxon>Gnathifera</taxon>
        <taxon>Rotifera</taxon>
        <taxon>Eurotatoria</taxon>
        <taxon>Bdelloidea</taxon>
        <taxon>Philodinida</taxon>
        <taxon>Philodinidae</taxon>
        <taxon>Rotaria</taxon>
    </lineage>
</organism>
<feature type="signal peptide" evidence="1">
    <location>
        <begin position="1"/>
        <end position="21"/>
    </location>
</feature>
<dbReference type="EMBL" id="CAJNYD010002445">
    <property type="protein sequence ID" value="CAF3419252.1"/>
    <property type="molecule type" value="Genomic_DNA"/>
</dbReference>